<accession>A0ABS0LQV3</accession>
<feature type="transmembrane region" description="Helical" evidence="1">
    <location>
        <begin position="198"/>
        <end position="224"/>
    </location>
</feature>
<proteinExistence type="predicted"/>
<organism evidence="2 3">
    <name type="scientific">Facklamia lactis</name>
    <dbReference type="NCBI Taxonomy" id="2749967"/>
    <lineage>
        <taxon>Bacteria</taxon>
        <taxon>Bacillati</taxon>
        <taxon>Bacillota</taxon>
        <taxon>Bacilli</taxon>
        <taxon>Lactobacillales</taxon>
        <taxon>Aerococcaceae</taxon>
        <taxon>Facklamia</taxon>
    </lineage>
</organism>
<evidence type="ECO:0000313" key="3">
    <source>
        <dbReference type="Proteomes" id="UP000721415"/>
    </source>
</evidence>
<dbReference type="EMBL" id="JACBXQ010000003">
    <property type="protein sequence ID" value="MBG9986541.1"/>
    <property type="molecule type" value="Genomic_DNA"/>
</dbReference>
<sequence>MDWFWSHNIPYIQLFSWSHWFYLIFFIFCFFLLIKNQKTIAKKPNKYRYSLLTISIFQQIILYLWYLDQENFPVSEALPFHISRISSLLGILYLLTLNKHIMAYFSTFAYLSFLAPAKIHPGYHALGLSFLINHVITIILPYFAIIAYKWRPTLKALVKSYFYFIFYLLSLPLINQLTNGNYFYLNQRPLSIFQSLSLQSYMVLLALTTLCLFYFFHLFLVYIIQHRKEIP</sequence>
<dbReference type="InterPro" id="IPR011737">
    <property type="entry name" value="CHP02206_TP0381"/>
</dbReference>
<dbReference type="Proteomes" id="UP000721415">
    <property type="component" value="Unassembled WGS sequence"/>
</dbReference>
<keyword evidence="3" id="KW-1185">Reference proteome</keyword>
<feature type="transmembrane region" description="Helical" evidence="1">
    <location>
        <begin position="46"/>
        <end position="66"/>
    </location>
</feature>
<keyword evidence="1" id="KW-1133">Transmembrane helix</keyword>
<feature type="transmembrane region" description="Helical" evidence="1">
    <location>
        <begin position="125"/>
        <end position="148"/>
    </location>
</feature>
<reference evidence="2 3" key="1">
    <citation type="submission" date="2020-07" db="EMBL/GenBank/DDBJ databases">
        <title>Facklamia lactis sp. nov., isolated from raw milk.</title>
        <authorList>
            <person name="Doll E.V."/>
            <person name="Huptas C."/>
            <person name="Staib L."/>
            <person name="Wenning M."/>
            <person name="Scherer S."/>
        </authorList>
    </citation>
    <scope>NUCLEOTIDE SEQUENCE [LARGE SCALE GENOMIC DNA]</scope>
    <source>
        <strain evidence="2 3">DSM 111018</strain>
    </source>
</reference>
<evidence type="ECO:0000313" key="2">
    <source>
        <dbReference type="EMBL" id="MBG9986541.1"/>
    </source>
</evidence>
<keyword evidence="1" id="KW-0472">Membrane</keyword>
<keyword evidence="1" id="KW-0812">Transmembrane</keyword>
<dbReference type="Pfam" id="PF14808">
    <property type="entry name" value="TMEM164"/>
    <property type="match status" value="1"/>
</dbReference>
<gene>
    <name evidence="2" type="ORF">HZY91_06480</name>
</gene>
<protein>
    <submittedName>
        <fullName evidence="2">TIGR02206 family membrane protein</fullName>
    </submittedName>
</protein>
<dbReference type="RefSeq" id="WP_197115452.1">
    <property type="nucleotide sequence ID" value="NZ_JACBXQ010000003.1"/>
</dbReference>
<feature type="transmembrane region" description="Helical" evidence="1">
    <location>
        <begin position="12"/>
        <end position="34"/>
    </location>
</feature>
<feature type="transmembrane region" description="Helical" evidence="1">
    <location>
        <begin position="160"/>
        <end position="178"/>
    </location>
</feature>
<name>A0ABS0LQV3_9LACT</name>
<comment type="caution">
    <text evidence="2">The sequence shown here is derived from an EMBL/GenBank/DDBJ whole genome shotgun (WGS) entry which is preliminary data.</text>
</comment>
<evidence type="ECO:0000256" key="1">
    <source>
        <dbReference type="SAM" id="Phobius"/>
    </source>
</evidence>
<dbReference type="NCBIfam" id="TIGR02206">
    <property type="entry name" value="intg_mem_TP0381"/>
    <property type="match status" value="1"/>
</dbReference>